<proteinExistence type="predicted"/>
<feature type="non-terminal residue" evidence="3">
    <location>
        <position position="1"/>
    </location>
</feature>
<protein>
    <submittedName>
        <fullName evidence="3">Uncharacterized protein</fullName>
    </submittedName>
</protein>
<feature type="compositionally biased region" description="Low complexity" evidence="2">
    <location>
        <begin position="194"/>
        <end position="206"/>
    </location>
</feature>
<evidence type="ECO:0000256" key="1">
    <source>
        <dbReference type="SAM" id="Coils"/>
    </source>
</evidence>
<organism evidence="3 4">
    <name type="scientific">Dunaliella salina</name>
    <name type="common">Green alga</name>
    <name type="synonym">Protococcus salinus</name>
    <dbReference type="NCBI Taxonomy" id="3046"/>
    <lineage>
        <taxon>Eukaryota</taxon>
        <taxon>Viridiplantae</taxon>
        <taxon>Chlorophyta</taxon>
        <taxon>core chlorophytes</taxon>
        <taxon>Chlorophyceae</taxon>
        <taxon>CS clade</taxon>
        <taxon>Chlamydomonadales</taxon>
        <taxon>Dunaliellaceae</taxon>
        <taxon>Dunaliella</taxon>
    </lineage>
</organism>
<dbReference type="Proteomes" id="UP000815325">
    <property type="component" value="Unassembled WGS sequence"/>
</dbReference>
<evidence type="ECO:0000256" key="2">
    <source>
        <dbReference type="SAM" id="MobiDB-lite"/>
    </source>
</evidence>
<sequence length="379" mass="40383">QGAGAAHGRDHRDDAERSEQLDILNRMVKEMKIKLAQATQEKVDALLLVAQTQNQHQQHQQQQQLQQQQQATANAARLGSSLNLDSSYASAGRGLASYMSSRFAGLVGGATGSWQPLQTPHSISAPGYAPTGQHATSTGSSGRQGDNKHLVGGYAGAQDSEYVRTAGSKQGEWPDQLDLRLPGQEQGGLGSLGGRSAQLQQQQQPQLHKHGTLWHEGGPRRQSGGHEQYQQQHGLSGGGGMGSAEAVAAALQAQHQAVLASVETAHKYEAQLRAAAKALFSQAPEALGKKWAVLTELSKLHEQLNRTRARMGLPVPEPLTSDESTAPGTQTQQGRALQKLSLQDRVTAELLGLVDFGLAALEAYNRMEAMSMICPPTAG</sequence>
<feature type="compositionally biased region" description="Polar residues" evidence="2">
    <location>
        <begin position="321"/>
        <end position="335"/>
    </location>
</feature>
<feature type="region of interest" description="Disordered" evidence="2">
    <location>
        <begin position="313"/>
        <end position="336"/>
    </location>
</feature>
<evidence type="ECO:0000313" key="4">
    <source>
        <dbReference type="Proteomes" id="UP000815325"/>
    </source>
</evidence>
<feature type="region of interest" description="Disordered" evidence="2">
    <location>
        <begin position="117"/>
        <end position="242"/>
    </location>
</feature>
<keyword evidence="4" id="KW-1185">Reference proteome</keyword>
<evidence type="ECO:0000313" key="3">
    <source>
        <dbReference type="EMBL" id="KAF5826621.1"/>
    </source>
</evidence>
<name>A0ABQ7FW78_DUNSA</name>
<dbReference type="EMBL" id="MU070804">
    <property type="protein sequence ID" value="KAF5826621.1"/>
    <property type="molecule type" value="Genomic_DNA"/>
</dbReference>
<accession>A0ABQ7FW78</accession>
<reference evidence="3" key="1">
    <citation type="submission" date="2017-08" db="EMBL/GenBank/DDBJ databases">
        <authorList>
            <person name="Polle J.E."/>
            <person name="Barry K."/>
            <person name="Cushman J."/>
            <person name="Schmutz J."/>
            <person name="Tran D."/>
            <person name="Hathwaick L.T."/>
            <person name="Yim W.C."/>
            <person name="Jenkins J."/>
            <person name="Mckie-Krisberg Z.M."/>
            <person name="Prochnik S."/>
            <person name="Lindquist E."/>
            <person name="Dockter R.B."/>
            <person name="Adam C."/>
            <person name="Molina H."/>
            <person name="Bunkerborg J."/>
            <person name="Jin E."/>
            <person name="Buchheim M."/>
            <person name="Magnuson J."/>
        </authorList>
    </citation>
    <scope>NUCLEOTIDE SEQUENCE</scope>
    <source>
        <strain evidence="3">CCAP 19/18</strain>
    </source>
</reference>
<gene>
    <name evidence="3" type="ORF">DUNSADRAFT_2503</name>
</gene>
<feature type="coiled-coil region" evidence="1">
    <location>
        <begin position="21"/>
        <end position="69"/>
    </location>
</feature>
<keyword evidence="1" id="KW-0175">Coiled coil</keyword>
<feature type="compositionally biased region" description="Polar residues" evidence="2">
    <location>
        <begin position="133"/>
        <end position="144"/>
    </location>
</feature>
<comment type="caution">
    <text evidence="3">The sequence shown here is derived from an EMBL/GenBank/DDBJ whole genome shotgun (WGS) entry which is preliminary data.</text>
</comment>